<sequence length="1237" mass="135568">MLSSGNNNLSRGSAAISSDLPPLTQCLPLEQITLGNQKYTRCGELRRALGVPLGSASEDYSFGVSHPKPQSLAGTEELKHFKESVQDTSRKARDRAKMWRDSLFKLDKYREALSSKKRQRSELPLNERSNGATLAKMGSQVHRNSHDIMAQRLEDRAKNIGLNKRVRTSVADVRVYGRSNLASRQQMVMEKGTDMLQDSGGGTVRFEEKIRRLPAGGEGWDTKNKKKRSIGVVGSRILNGDREIKRAMHPKISAESKLRSCDTQGFRSKSSPGVSGISKLDGPLEPTGSDTSTVLRNEMDTVTLPRDRLALLEQKAVTKGSNKPNVNEDNLASSPNTMMKAKARAPRTSSIMMLDSSLKVQSSSTSLQGAELPASSNKVTMPCMLNNHKRQTSAGSSSVAQWVGQRPKNSRTRRTNIVAPVSNHVDAQISSQGFATNDFSTRTSTGTNGSLIANSIDNHTPKFKREIDIGLSESEESGAGDNKTKEKGINSGEVALTSSQRAGHFLLPSKKNKLLTNEIGDGVRRQGRSGRGSSLTRPGIHVVREKLENLPTIKPLQSVNAVSDKNKSKTGRPPSKKLKDRKSSARVGPIINSGSLDYTGESDDDREELFSAANSARNASNRASCGPFWKKMESIFASVSSEDLSFLKEQLSFADELDEGLSQMLGSECNLLGVLVQKELPDYCGERQGDHSNQDSVKKSALYGKVDMGRLEKGAPLYQRVLSALIEEDESEEFYIHSEGKNIPLHYASDDSHCGSCNLIDIESKDRDRMESEVESTVDFQTHRNSFLDRISCDKSVASNTFRNSSMSNSLHSNGQWPGDDDFSHSDIVHASEICSNDLSQLQTRDLTISAFPSSDHKYQLMYLDDRVLLELQSIGLCPETLPDLAEGEEMIGQDIMELKEGLYQQIGRKKRKLGRIDKAVQKGKEVERRTIEQIAMDQLVELAHRKRLACRRNNSSKSAVRKVSRQVALAFIKRTLARCRKFEDTGSSCFSEPALQEVIFSTPTCNNDAKSVDCVGSGTASNTCNEVSNHHGEARGSVAISSTFEIDDSHGDYFDRGRKREVLIDDVIGSASSRVTSSLDSAVLGGVKGKRSDRERDINKDIIRCNSVSGTSHSSLDGLKNDRKTKSKPKQKNNHLSTSGNGPRGSSHSVAGPSNKLDSAGSMSLGDASKEAEEPIDYANLQLHELDTIGLEVSNELGGPQDLGSWLNFDDDALQDHDSMGLAIPMDDLTDLQMLM</sequence>
<dbReference type="STRING" id="3988.B9SCS6"/>
<feature type="compositionally biased region" description="Polar residues" evidence="1">
    <location>
        <begin position="261"/>
        <end position="273"/>
    </location>
</feature>
<dbReference type="PANTHER" id="PTHR31115">
    <property type="entry name" value="OS05G0107300 PROTEIN"/>
    <property type="match status" value="1"/>
</dbReference>
<feature type="compositionally biased region" description="Basic residues" evidence="1">
    <location>
        <begin position="568"/>
        <end position="580"/>
    </location>
</feature>
<gene>
    <name evidence="2" type="ORF">RCOM_1280790</name>
</gene>
<proteinExistence type="predicted"/>
<organism evidence="2 3">
    <name type="scientific">Ricinus communis</name>
    <name type="common">Castor bean</name>
    <dbReference type="NCBI Taxonomy" id="3988"/>
    <lineage>
        <taxon>Eukaryota</taxon>
        <taxon>Viridiplantae</taxon>
        <taxon>Streptophyta</taxon>
        <taxon>Embryophyta</taxon>
        <taxon>Tracheophyta</taxon>
        <taxon>Spermatophyta</taxon>
        <taxon>Magnoliopsida</taxon>
        <taxon>eudicotyledons</taxon>
        <taxon>Gunneridae</taxon>
        <taxon>Pentapetalae</taxon>
        <taxon>rosids</taxon>
        <taxon>fabids</taxon>
        <taxon>Malpighiales</taxon>
        <taxon>Euphorbiaceae</taxon>
        <taxon>Acalyphoideae</taxon>
        <taxon>Acalypheae</taxon>
        <taxon>Ricinus</taxon>
    </lineage>
</organism>
<dbReference type="FunCoup" id="B9SCS6">
    <property type="interactions" value="1819"/>
</dbReference>
<feature type="compositionally biased region" description="Polar residues" evidence="1">
    <location>
        <begin position="1135"/>
        <end position="1150"/>
    </location>
</feature>
<feature type="region of interest" description="Disordered" evidence="1">
    <location>
        <begin position="554"/>
        <end position="603"/>
    </location>
</feature>
<dbReference type="eggNOG" id="ENOG502QT8H">
    <property type="taxonomic scope" value="Eukaryota"/>
</dbReference>
<evidence type="ECO:0000313" key="3">
    <source>
        <dbReference type="Proteomes" id="UP000008311"/>
    </source>
</evidence>
<evidence type="ECO:0000313" key="2">
    <source>
        <dbReference type="EMBL" id="EEF38521.1"/>
    </source>
</evidence>
<feature type="region of interest" description="Disordered" evidence="1">
    <location>
        <begin position="390"/>
        <end position="412"/>
    </location>
</feature>
<dbReference type="InParanoid" id="B9SCS6"/>
<accession>B9SCS6</accession>
<dbReference type="PANTHER" id="PTHR31115:SF4">
    <property type="entry name" value="SPECTRIN BETA CHAIN, BRAIN"/>
    <property type="match status" value="1"/>
</dbReference>
<feature type="region of interest" description="Disordered" evidence="1">
    <location>
        <begin position="115"/>
        <end position="142"/>
    </location>
</feature>
<dbReference type="Proteomes" id="UP000008311">
    <property type="component" value="Unassembled WGS sequence"/>
</dbReference>
<keyword evidence="3" id="KW-1185">Reference proteome</keyword>
<evidence type="ECO:0000256" key="1">
    <source>
        <dbReference type="SAM" id="MobiDB-lite"/>
    </source>
</evidence>
<reference evidence="3" key="1">
    <citation type="journal article" date="2010" name="Nat. Biotechnol.">
        <title>Draft genome sequence of the oilseed species Ricinus communis.</title>
        <authorList>
            <person name="Chan A.P."/>
            <person name="Crabtree J."/>
            <person name="Zhao Q."/>
            <person name="Lorenzi H."/>
            <person name="Orvis J."/>
            <person name="Puiu D."/>
            <person name="Melake-Berhan A."/>
            <person name="Jones K.M."/>
            <person name="Redman J."/>
            <person name="Chen G."/>
            <person name="Cahoon E.B."/>
            <person name="Gedil M."/>
            <person name="Stanke M."/>
            <person name="Haas B.J."/>
            <person name="Wortman J.R."/>
            <person name="Fraser-Liggett C.M."/>
            <person name="Ravel J."/>
            <person name="Rabinowicz P.D."/>
        </authorList>
    </citation>
    <scope>NUCLEOTIDE SEQUENCE [LARGE SCALE GENOMIC DNA]</scope>
    <source>
        <strain evidence="3">cv. Hale</strain>
    </source>
</reference>
<dbReference type="EMBL" id="EQ973924">
    <property type="protein sequence ID" value="EEF38521.1"/>
    <property type="molecule type" value="Genomic_DNA"/>
</dbReference>
<feature type="region of interest" description="Disordered" evidence="1">
    <location>
        <begin position="1110"/>
        <end position="1172"/>
    </location>
</feature>
<feature type="region of interest" description="Disordered" evidence="1">
    <location>
        <begin position="517"/>
        <end position="540"/>
    </location>
</feature>
<dbReference type="AlphaFoldDB" id="B9SCS6"/>
<protein>
    <submittedName>
        <fullName evidence="2">Uncharacterized protein</fullName>
    </submittedName>
</protein>
<name>B9SCS6_RICCO</name>
<feature type="region of interest" description="Disordered" evidence="1">
    <location>
        <begin position="252"/>
        <end position="292"/>
    </location>
</feature>